<dbReference type="InterPro" id="IPR036291">
    <property type="entry name" value="NAD(P)-bd_dom_sf"/>
</dbReference>
<dbReference type="PROSITE" id="PS00974">
    <property type="entry name" value="MANNITOL_DHGENASE"/>
    <property type="match status" value="1"/>
</dbReference>
<dbReference type="FunFam" id="3.40.50.720:FF:000129">
    <property type="entry name" value="D-mannonate oxidoreductase"/>
    <property type="match status" value="1"/>
</dbReference>
<dbReference type="InterPro" id="IPR013131">
    <property type="entry name" value="Mannitol_DH_N"/>
</dbReference>
<dbReference type="PANTHER" id="PTHR43362">
    <property type="entry name" value="MANNITOL DEHYDROGENASE DSF1-RELATED"/>
    <property type="match status" value="1"/>
</dbReference>
<dbReference type="InterPro" id="IPR013328">
    <property type="entry name" value="6PGD_dom2"/>
</dbReference>
<proteinExistence type="inferred from homology"/>
<dbReference type="InterPro" id="IPR023027">
    <property type="entry name" value="Mannitol_DH_CS"/>
</dbReference>
<evidence type="ECO:0000259" key="5">
    <source>
        <dbReference type="Pfam" id="PF08125"/>
    </source>
</evidence>
<dbReference type="RefSeq" id="WP_350244697.1">
    <property type="nucleotide sequence ID" value="NZ_CP158299.1"/>
</dbReference>
<dbReference type="InterPro" id="IPR050988">
    <property type="entry name" value="Mannitol_DH/Oxidoreductase"/>
</dbReference>
<dbReference type="EC" id="1.1.1.-" evidence="6"/>
<dbReference type="AlphaFoldDB" id="A0AAU7UCW9"/>
<accession>A0AAU7UCW9</accession>
<dbReference type="InterPro" id="IPR000669">
    <property type="entry name" value="Mannitol_DH"/>
</dbReference>
<dbReference type="EMBL" id="CP158299">
    <property type="protein sequence ID" value="XBV86622.1"/>
    <property type="molecule type" value="Genomic_DNA"/>
</dbReference>
<evidence type="ECO:0000256" key="2">
    <source>
        <dbReference type="ARBA" id="ARBA00023027"/>
    </source>
</evidence>
<keyword evidence="2" id="KW-0520">NAD</keyword>
<dbReference type="GO" id="GO:0019594">
    <property type="term" value="P:mannitol metabolic process"/>
    <property type="evidence" value="ECO:0007669"/>
    <property type="project" value="InterPro"/>
</dbReference>
<dbReference type="PRINTS" id="PR00084">
    <property type="entry name" value="MTLDHDRGNASE"/>
</dbReference>
<dbReference type="SUPFAM" id="SSF51735">
    <property type="entry name" value="NAD(P)-binding Rossmann-fold domains"/>
    <property type="match status" value="1"/>
</dbReference>
<dbReference type="PANTHER" id="PTHR43362:SF1">
    <property type="entry name" value="MANNITOL DEHYDROGENASE 2-RELATED"/>
    <property type="match status" value="1"/>
</dbReference>
<reference evidence="6" key="1">
    <citation type="submission" date="2024-06" db="EMBL/GenBank/DDBJ databases">
        <title>Draft Genome Sequence of Deinococcus sonorensis Type Strain KR-87, a Biofilm Producing Representative of the Genus Deinococcus.</title>
        <authorList>
            <person name="Boren L.S."/>
            <person name="Grosso R.A."/>
            <person name="Hugenberg-Cox A.N."/>
            <person name="Hill J.T.E."/>
            <person name="Albert C.M."/>
            <person name="Tuohy J.M."/>
        </authorList>
    </citation>
    <scope>NUCLEOTIDE SEQUENCE</scope>
    <source>
        <strain evidence="6">KR-87</strain>
    </source>
</reference>
<keyword evidence="1 6" id="KW-0560">Oxidoreductase</keyword>
<dbReference type="GO" id="GO:0016616">
    <property type="term" value="F:oxidoreductase activity, acting on the CH-OH group of donors, NAD or NADP as acceptor"/>
    <property type="evidence" value="ECO:0007669"/>
    <property type="project" value="TreeGrafter"/>
</dbReference>
<evidence type="ECO:0000256" key="1">
    <source>
        <dbReference type="ARBA" id="ARBA00023002"/>
    </source>
</evidence>
<dbReference type="Pfam" id="PF08125">
    <property type="entry name" value="Mannitol_dh_C"/>
    <property type="match status" value="1"/>
</dbReference>
<evidence type="ECO:0000259" key="4">
    <source>
        <dbReference type="Pfam" id="PF01232"/>
    </source>
</evidence>
<feature type="domain" description="Mannitol dehydrogenase C-terminal" evidence="5">
    <location>
        <begin position="288"/>
        <end position="467"/>
    </location>
</feature>
<dbReference type="SUPFAM" id="SSF48179">
    <property type="entry name" value="6-phosphogluconate dehydrogenase C-terminal domain-like"/>
    <property type="match status" value="1"/>
</dbReference>
<protein>
    <submittedName>
        <fullName evidence="6">Mannitol dehydrogenase family protein</fullName>
        <ecNumber evidence="6">1.1.1.-</ecNumber>
    </submittedName>
</protein>
<organism evidence="6">
    <name type="scientific">Deinococcus sonorensis KR-87</name>
    <dbReference type="NCBI Taxonomy" id="694439"/>
    <lineage>
        <taxon>Bacteria</taxon>
        <taxon>Thermotogati</taxon>
        <taxon>Deinococcota</taxon>
        <taxon>Deinococci</taxon>
        <taxon>Deinococcales</taxon>
        <taxon>Deinococcaceae</taxon>
        <taxon>Deinococcus</taxon>
    </lineage>
</organism>
<name>A0AAU7UCW9_9DEIO</name>
<evidence type="ECO:0000256" key="3">
    <source>
        <dbReference type="ARBA" id="ARBA00061451"/>
    </source>
</evidence>
<gene>
    <name evidence="6" type="ORF">ABOD76_10020</name>
</gene>
<feature type="domain" description="Mannitol dehydrogenase N-terminal" evidence="4">
    <location>
        <begin position="29"/>
        <end position="279"/>
    </location>
</feature>
<dbReference type="KEGG" id="dsc:ABOD76_10020"/>
<comment type="similarity">
    <text evidence="3">Belongs to the mannitol dehydrogenase family. UxuB subfamily.</text>
</comment>
<dbReference type="Gene3D" id="3.40.50.720">
    <property type="entry name" value="NAD(P)-binding Rossmann-like Domain"/>
    <property type="match status" value="1"/>
</dbReference>
<evidence type="ECO:0000313" key="6">
    <source>
        <dbReference type="EMBL" id="XBV86622.1"/>
    </source>
</evidence>
<dbReference type="Pfam" id="PF01232">
    <property type="entry name" value="Mannitol_dh"/>
    <property type="match status" value="1"/>
</dbReference>
<dbReference type="InterPro" id="IPR008927">
    <property type="entry name" value="6-PGluconate_DH-like_C_sf"/>
</dbReference>
<sequence>MVKLNLAALASLGPAVEVPRYDPRQLTTGIVHFGVGGFHRSHQAMYLDRLLNAGGADTWAICGVGVLPGDVQMRDVFQAQDQLYTLVTRSPEGVQEARVIGAIHRFLFAPDDPEAVLEVLADPATRIVSLTVTEGGYSLNNATGEFDPSGADVQHDLQPGAVPRSTFGFLTEGLRRRRERGVAPFTVVSCDNIQGNGHVTQRVLTAFARLKDPQLGEWIAQQVAFPNSMVDRITPVTTDQTRQEVQRDYGLEDRWPVVAESFTQWVLEDHFTLGRPALDRVGVQLVQDVEPYELMKLRLLNASHQAMSYLGLLAGYSYVHDVCRDPLFTAFLLGYMQREAIPTLRPVPGIDLERYCHDLVSRFSSPAIQDTLARLIVDASERIPKFLLPVVREQLTRGGELAHAALVVASWAAYVAAVGRGEQPALVDPRAEALLAAAAQDQQTPGAFLNLPDVFGELGQDGRFRAAYLQARASLAALGPLGALRAVGEAPQTAGPSA</sequence>
<dbReference type="Gene3D" id="1.10.1040.10">
    <property type="entry name" value="N-(1-d-carboxylethyl)-l-norvaline Dehydrogenase, domain 2"/>
    <property type="match status" value="1"/>
</dbReference>
<dbReference type="InterPro" id="IPR013118">
    <property type="entry name" value="Mannitol_DH_C"/>
</dbReference>